<evidence type="ECO:0000313" key="11">
    <source>
        <dbReference type="Proteomes" id="UP000649617"/>
    </source>
</evidence>
<dbReference type="CDD" id="cd10918">
    <property type="entry name" value="CE4_NodB_like_5s_6s"/>
    <property type="match status" value="1"/>
</dbReference>
<name>A0A812IN14_SYMPI</name>
<keyword evidence="5 8" id="KW-1133">Transmembrane helix</keyword>
<dbReference type="InterPro" id="IPR011330">
    <property type="entry name" value="Glyco_hydro/deAcase_b/a-brl"/>
</dbReference>
<feature type="transmembrane region" description="Helical" evidence="8">
    <location>
        <begin position="69"/>
        <end position="91"/>
    </location>
</feature>
<keyword evidence="4" id="KW-0732">Signal</keyword>
<feature type="coiled-coil region" evidence="7">
    <location>
        <begin position="182"/>
        <end position="235"/>
    </location>
</feature>
<dbReference type="GO" id="GO:0005886">
    <property type="term" value="C:plasma membrane"/>
    <property type="evidence" value="ECO:0007669"/>
    <property type="project" value="UniProtKB-SubCell"/>
</dbReference>
<dbReference type="Pfam" id="PF10531">
    <property type="entry name" value="SLBB"/>
    <property type="match status" value="1"/>
</dbReference>
<dbReference type="InterPro" id="IPR003856">
    <property type="entry name" value="LPS_length_determ_N"/>
</dbReference>
<evidence type="ECO:0000256" key="2">
    <source>
        <dbReference type="ARBA" id="ARBA00022475"/>
    </source>
</evidence>
<dbReference type="InterPro" id="IPR049712">
    <property type="entry name" value="Poly_export"/>
</dbReference>
<keyword evidence="3 8" id="KW-0812">Transmembrane</keyword>
<keyword evidence="2" id="KW-1003">Cell membrane</keyword>
<evidence type="ECO:0000256" key="4">
    <source>
        <dbReference type="ARBA" id="ARBA00022729"/>
    </source>
</evidence>
<organism evidence="10 11">
    <name type="scientific">Symbiodinium pilosum</name>
    <name type="common">Dinoflagellate</name>
    <dbReference type="NCBI Taxonomy" id="2952"/>
    <lineage>
        <taxon>Eukaryota</taxon>
        <taxon>Sar</taxon>
        <taxon>Alveolata</taxon>
        <taxon>Dinophyceae</taxon>
        <taxon>Suessiales</taxon>
        <taxon>Symbiodiniaceae</taxon>
        <taxon>Symbiodinium</taxon>
    </lineage>
</organism>
<evidence type="ECO:0000259" key="9">
    <source>
        <dbReference type="PROSITE" id="PS51677"/>
    </source>
</evidence>
<gene>
    <name evidence="10" type="primary">wza</name>
    <name evidence="10" type="ORF">SPIL2461_LOCUS154</name>
</gene>
<evidence type="ECO:0000256" key="7">
    <source>
        <dbReference type="SAM" id="Coils"/>
    </source>
</evidence>
<dbReference type="Gene3D" id="3.10.560.10">
    <property type="entry name" value="Outer membrane lipoprotein wza domain like"/>
    <property type="match status" value="2"/>
</dbReference>
<keyword evidence="7" id="KW-0175">Coiled coil</keyword>
<dbReference type="Gene3D" id="2.40.128.130">
    <property type="entry name" value="Autotransporter beta-domain"/>
    <property type="match status" value="1"/>
</dbReference>
<dbReference type="InterPro" id="IPR002509">
    <property type="entry name" value="NODB_dom"/>
</dbReference>
<evidence type="ECO:0000256" key="6">
    <source>
        <dbReference type="ARBA" id="ARBA00023136"/>
    </source>
</evidence>
<protein>
    <submittedName>
        <fullName evidence="10">Wza protein</fullName>
    </submittedName>
</protein>
<evidence type="ECO:0000256" key="3">
    <source>
        <dbReference type="ARBA" id="ARBA00022692"/>
    </source>
</evidence>
<accession>A0A812IN14</accession>
<dbReference type="InterPro" id="IPR036709">
    <property type="entry name" value="Autotransporte_beta_dom_sf"/>
</dbReference>
<keyword evidence="11" id="KW-1185">Reference proteome</keyword>
<dbReference type="EMBL" id="CAJNIZ010000001">
    <property type="protein sequence ID" value="CAE7149630.1"/>
    <property type="molecule type" value="Genomic_DNA"/>
</dbReference>
<dbReference type="Pfam" id="PF02706">
    <property type="entry name" value="Wzz"/>
    <property type="match status" value="1"/>
</dbReference>
<dbReference type="SUPFAM" id="SSF88713">
    <property type="entry name" value="Glycoside hydrolase/deacetylase"/>
    <property type="match status" value="1"/>
</dbReference>
<dbReference type="Pfam" id="PF01522">
    <property type="entry name" value="Polysacc_deac_1"/>
    <property type="match status" value="1"/>
</dbReference>
<reference evidence="10" key="1">
    <citation type="submission" date="2021-02" db="EMBL/GenBank/DDBJ databases">
        <authorList>
            <person name="Dougan E. K."/>
            <person name="Rhodes N."/>
            <person name="Thang M."/>
            <person name="Chan C."/>
        </authorList>
    </citation>
    <scope>NUCLEOTIDE SEQUENCE</scope>
</reference>
<dbReference type="GO" id="GO:0005975">
    <property type="term" value="P:carbohydrate metabolic process"/>
    <property type="evidence" value="ECO:0007669"/>
    <property type="project" value="InterPro"/>
</dbReference>
<dbReference type="InterPro" id="IPR019554">
    <property type="entry name" value="Soluble_ligand-bd"/>
</dbReference>
<evidence type="ECO:0000256" key="1">
    <source>
        <dbReference type="ARBA" id="ARBA00004651"/>
    </source>
</evidence>
<feature type="domain" description="NodB homology" evidence="9">
    <location>
        <begin position="482"/>
        <end position="751"/>
    </location>
</feature>
<dbReference type="Gene3D" id="3.30.1950.10">
    <property type="entry name" value="wza like domain"/>
    <property type="match status" value="1"/>
</dbReference>
<comment type="caution">
    <text evidence="10">The sequence shown here is derived from an EMBL/GenBank/DDBJ whole genome shotgun (WGS) entry which is preliminary data.</text>
</comment>
<dbReference type="OrthoDB" id="3388at2759"/>
<feature type="coiled-coil region" evidence="7">
    <location>
        <begin position="289"/>
        <end position="390"/>
    </location>
</feature>
<dbReference type="Pfam" id="PF02563">
    <property type="entry name" value="Poly_export"/>
    <property type="match status" value="1"/>
</dbReference>
<dbReference type="Proteomes" id="UP000649617">
    <property type="component" value="Unassembled WGS sequence"/>
</dbReference>
<dbReference type="GO" id="GO:0015159">
    <property type="term" value="F:polysaccharide transmembrane transporter activity"/>
    <property type="evidence" value="ECO:0007669"/>
    <property type="project" value="InterPro"/>
</dbReference>
<sequence length="1315" mass="145826">MADMNVPSDPNSEGEDSNLPEVRLELTQAGVRQVMSLYTEEQAGRAQYGGISFGIDELLMALREHWRTVAMCLLAGVLLSIIVLSVTAPLYTVTAQVVLERQDPSETRVAPVNTSSAFIATQAEVMQSRRVLAGAVELTQLEHPDPEQDELDAAQESIQASAVSGTQVVALSYLGLDPVYGIELLDATVTAYRNRLQQEEIENQEQRLSAKQAEYDALLADIQALEQQLDTLRSNNFNGGSAEDAVAAQLQIIRDQTQRLGTVRQNRIALETQLLAGSMSSALNDNPVTRSLQDRLIQAEAELARTRQTLRAGHPTVEAAQREVDLLRNQLTRTEKATPLLISKEVEAAKGLEEQLKAVLNEERETLAQAERLRREERMVAEELSQTQELVDERRRALLDQRLLKRLADAGEFGVTARLIAEPVEPQAPTWPNPLLVFILCCGLGGLVGVCWAVFKGRQAFDPWASDLNESTHSCESTLPARAVLVTFDDGYRDFAEVAWPILKDVGVPATLFVPTAFPDGENRGFWWDRIHAALLQTKLTSLQSAPLPELSLENSHLRRQAYKMMRNHVKSLPHGEAMAWVEQTLDILGHPPPLNQVLDWDALRKLAAEGLCICSHGRDHALMSQLNTEQLREDLTESQTKLQAELGSYADIAVLAYPANATNSAVRSASRQAGYELAFGGQRGVNRDVYKIGIPDLLNVLVWQQEELSGPALVRTDGKISIPLIGDIRAAGKTPEELAEHIEIALVDYVAKPQVDISVVEMRSQVVSVIGGGIERSGVLELRHDMRVLDAIAEMGGFTPFAKKRDIMVLRTTDNIEEELRFDYVDFIKGRTRSSNFLLAPGDTVVATEFSAAFIGSSAYNSNVFGTDGDEDSDMLLEAGTELELRSDPERRLDYLLNYRGDYQSYAEADEANAMEHRQRFRLHYDIDPITQIILNQRYRDVSNLQFDLADFDSGDTGIDISQNRYERNDITVDLTRELSRRWSVSGNLGYQTIDFKRNINRSDSDTTEVGVAVNYLLSEKQDIGVGVRYASQDFDGADNRISAESDYFSLSLLWTYRFDEFSSLAIEGGPTWVDTEQDRLSQTVTNTNVGRSNGRNLLRANFNACGIGGGQGQPIASLCDFSDPNAPAIPAGDLGPRQSYLLDFTGFDTSDDDVTFFGSVVYTKRVSDWELEASYTRRQTATAGESLASSLDQFALGADYVPAGERWQLYARLTLDKRDAITEALIIDYTLVEDSDGSALRDAAFISDAGGNIDRDVLTGLVGGRYDFTRLLSGGLEFRYRDSERPASFAASEDAQSYEIELSLRYEFFSDRL</sequence>
<evidence type="ECO:0000256" key="5">
    <source>
        <dbReference type="ARBA" id="ARBA00022989"/>
    </source>
</evidence>
<dbReference type="PANTHER" id="PTHR33619:SF3">
    <property type="entry name" value="POLYSACCHARIDE EXPORT PROTEIN GFCE-RELATED"/>
    <property type="match status" value="1"/>
</dbReference>
<dbReference type="PROSITE" id="PS51677">
    <property type="entry name" value="NODB"/>
    <property type="match status" value="1"/>
</dbReference>
<proteinExistence type="predicted"/>
<dbReference type="InterPro" id="IPR003715">
    <property type="entry name" value="Poly_export_N"/>
</dbReference>
<dbReference type="Gene3D" id="3.20.20.370">
    <property type="entry name" value="Glycoside hydrolase/deacetylase"/>
    <property type="match status" value="1"/>
</dbReference>
<keyword evidence="6 8" id="KW-0472">Membrane</keyword>
<dbReference type="PANTHER" id="PTHR33619">
    <property type="entry name" value="POLYSACCHARIDE EXPORT PROTEIN GFCE-RELATED"/>
    <property type="match status" value="1"/>
</dbReference>
<dbReference type="GO" id="GO:0016810">
    <property type="term" value="F:hydrolase activity, acting on carbon-nitrogen (but not peptide) bonds"/>
    <property type="evidence" value="ECO:0007669"/>
    <property type="project" value="InterPro"/>
</dbReference>
<comment type="subcellular location">
    <subcellularLocation>
        <location evidence="1">Cell membrane</location>
        <topology evidence="1">Multi-pass membrane protein</topology>
    </subcellularLocation>
</comment>
<evidence type="ECO:0000256" key="8">
    <source>
        <dbReference type="SAM" id="Phobius"/>
    </source>
</evidence>
<evidence type="ECO:0000313" key="10">
    <source>
        <dbReference type="EMBL" id="CAE7149630.1"/>
    </source>
</evidence>